<dbReference type="RefSeq" id="WP_169662693.1">
    <property type="nucleotide sequence ID" value="NZ_CP076132.1"/>
</dbReference>
<dbReference type="EMBL" id="CP076132">
    <property type="protein sequence ID" value="QWG01141.1"/>
    <property type="molecule type" value="Genomic_DNA"/>
</dbReference>
<dbReference type="AlphaFoldDB" id="A0AAX1N0Y0"/>
<gene>
    <name evidence="2" type="ORF">KMW28_15965</name>
</gene>
<proteinExistence type="predicted"/>
<name>A0AAX1N0Y0_9BACT</name>
<feature type="transmembrane region" description="Helical" evidence="1">
    <location>
        <begin position="116"/>
        <end position="141"/>
    </location>
</feature>
<keyword evidence="1" id="KW-1133">Transmembrane helix</keyword>
<feature type="transmembrane region" description="Helical" evidence="1">
    <location>
        <begin position="16"/>
        <end position="39"/>
    </location>
</feature>
<evidence type="ECO:0000256" key="1">
    <source>
        <dbReference type="SAM" id="Phobius"/>
    </source>
</evidence>
<evidence type="ECO:0000313" key="3">
    <source>
        <dbReference type="Proteomes" id="UP000678679"/>
    </source>
</evidence>
<dbReference type="KEGG" id="fya:KMW28_15965"/>
<dbReference type="Proteomes" id="UP000678679">
    <property type="component" value="Chromosome 1"/>
</dbReference>
<keyword evidence="1" id="KW-0472">Membrane</keyword>
<reference evidence="2 3" key="1">
    <citation type="submission" date="2021-05" db="EMBL/GenBank/DDBJ databases">
        <title>Comparative genomic studies on the polysaccharide-degrading batcterial strains of the Flammeovirga genus.</title>
        <authorList>
            <person name="Zewei F."/>
            <person name="Zheng Z."/>
            <person name="Yu L."/>
            <person name="Ruyue G."/>
            <person name="Yanhong M."/>
            <person name="Yuanyuan C."/>
            <person name="Jingyan G."/>
            <person name="Wenjun H."/>
        </authorList>
    </citation>
    <scope>NUCLEOTIDE SEQUENCE [LARGE SCALE GENOMIC DNA]</scope>
    <source>
        <strain evidence="2 3">NBRC:100898</strain>
    </source>
</reference>
<protein>
    <submittedName>
        <fullName evidence="2">Uncharacterized protein</fullName>
    </submittedName>
</protein>
<organism evidence="2 3">
    <name type="scientific">Flammeovirga yaeyamensis</name>
    <dbReference type="NCBI Taxonomy" id="367791"/>
    <lineage>
        <taxon>Bacteria</taxon>
        <taxon>Pseudomonadati</taxon>
        <taxon>Bacteroidota</taxon>
        <taxon>Cytophagia</taxon>
        <taxon>Cytophagales</taxon>
        <taxon>Flammeovirgaceae</taxon>
        <taxon>Flammeovirga</taxon>
    </lineage>
</organism>
<feature type="transmembrane region" description="Helical" evidence="1">
    <location>
        <begin position="46"/>
        <end position="70"/>
    </location>
</feature>
<keyword evidence="1" id="KW-0812">Transmembrane</keyword>
<sequence length="305" mass="34232">MDNLNVYQPSGKFSPFSFIFFLLVAVTALPILGLVYAYCIWYIPFIYINFIIALAFGFITGLAINIFVIGKGKVRNVNIARLFGLAGALVAMYFHWSVWVDLVINAGEQIGTGKYGITVSNISIFQVFSLAIDPSTLFMIIEEIQKVGTWGLKGNTVSGPFLYVIWGVEALLIIVPAVIVTTAKSRMPYCEMSDTWFKEIQLPEFNIVADINAIIENISNNQDEFINDLTFVENTEQHHMVITLFTSEYSDNYLTIEKKIASLDKDNKVKLDTTTIVEYLHVDKKLVTQLLSHKPVTVNLGEQSS</sequence>
<evidence type="ECO:0000313" key="2">
    <source>
        <dbReference type="EMBL" id="QWG01141.1"/>
    </source>
</evidence>
<keyword evidence="3" id="KW-1185">Reference proteome</keyword>
<feature type="transmembrane region" description="Helical" evidence="1">
    <location>
        <begin position="82"/>
        <end position="104"/>
    </location>
</feature>
<feature type="transmembrane region" description="Helical" evidence="1">
    <location>
        <begin position="161"/>
        <end position="183"/>
    </location>
</feature>
<accession>A0AAX1N0Y0</accession>